<feature type="domain" description="Methyltransferase" evidence="1">
    <location>
        <begin position="75"/>
        <end position="165"/>
    </location>
</feature>
<gene>
    <name evidence="2" type="ORF">UY77_C0021G0003</name>
</gene>
<dbReference type="SUPFAM" id="SSF53335">
    <property type="entry name" value="S-adenosyl-L-methionine-dependent methyltransferases"/>
    <property type="match status" value="1"/>
</dbReference>
<dbReference type="Gene3D" id="3.40.50.150">
    <property type="entry name" value="Vaccinia Virus protein VP39"/>
    <property type="match status" value="1"/>
</dbReference>
<protein>
    <submittedName>
        <fullName evidence="2">Ubiquinone/menaquinone biosynthesis methyltransferase UbiE</fullName>
    </submittedName>
</protein>
<evidence type="ECO:0000259" key="1">
    <source>
        <dbReference type="Pfam" id="PF13649"/>
    </source>
</evidence>
<dbReference type="AlphaFoldDB" id="A0A0G2AIT2"/>
<dbReference type="Proteomes" id="UP000034711">
    <property type="component" value="Unassembled WGS sequence"/>
</dbReference>
<keyword evidence="2" id="KW-0830">Ubiquinone</keyword>
<keyword evidence="2" id="KW-0808">Transferase</keyword>
<dbReference type="InterPro" id="IPR029063">
    <property type="entry name" value="SAM-dependent_MTases_sf"/>
</dbReference>
<evidence type="ECO:0000313" key="2">
    <source>
        <dbReference type="EMBL" id="KKW32519.1"/>
    </source>
</evidence>
<sequence length="313" mass="35349">MVPAPSIFVGLAREKEQRRLAAQAALSQFSIADHYDVMVQLDRDVHDDEKLSTTEVDTALRLMSGVPRSVFLPCFGTGRHIQALLTAGVQRIVGVDLSPKCVEKARALCGGDHRVELHVGDLCTWTTTEQFDASILLGNSFGDIINSEIFPKVTQGMVRPLKPGGLFVFDYIGRGYLDRCRRASTTVWQAILDGRPVEDRRTPRYDPETWVMTIDVEAVAREHGADNVLWRGFYQKLILNDYWLDCHFTRAGIALRKAGVATKVNEAYYQGHVGELGMIARSTWWVAHKPPERQPRPWRLPRWLQWLRGPQGG</sequence>
<reference evidence="2 3" key="1">
    <citation type="journal article" date="2015" name="Nature">
        <title>rRNA introns, odd ribosomes, and small enigmatic genomes across a large radiation of phyla.</title>
        <authorList>
            <person name="Brown C.T."/>
            <person name="Hug L.A."/>
            <person name="Thomas B.C."/>
            <person name="Sharon I."/>
            <person name="Castelle C.J."/>
            <person name="Singh A."/>
            <person name="Wilkins M.J."/>
            <person name="Williams K.H."/>
            <person name="Banfield J.F."/>
        </authorList>
    </citation>
    <scope>NUCLEOTIDE SEQUENCE [LARGE SCALE GENOMIC DNA]</scope>
</reference>
<evidence type="ECO:0000313" key="3">
    <source>
        <dbReference type="Proteomes" id="UP000034711"/>
    </source>
</evidence>
<dbReference type="InterPro" id="IPR041698">
    <property type="entry name" value="Methyltransf_25"/>
</dbReference>
<accession>A0A0G2AIT2</accession>
<dbReference type="Pfam" id="PF13649">
    <property type="entry name" value="Methyltransf_25"/>
    <property type="match status" value="1"/>
</dbReference>
<dbReference type="GO" id="GO:0008168">
    <property type="term" value="F:methyltransferase activity"/>
    <property type="evidence" value="ECO:0007669"/>
    <property type="project" value="UniProtKB-KW"/>
</dbReference>
<comment type="caution">
    <text evidence="2">The sequence shown here is derived from an EMBL/GenBank/DDBJ whole genome shotgun (WGS) entry which is preliminary data.</text>
</comment>
<organism evidence="2 3">
    <name type="scientific">Candidatus Uhrbacteria bacterium GW2011_GWA2_53_10</name>
    <dbReference type="NCBI Taxonomy" id="1618980"/>
    <lineage>
        <taxon>Bacteria</taxon>
        <taxon>Candidatus Uhriibacteriota</taxon>
    </lineage>
</organism>
<name>A0A0G2AIT2_9BACT</name>
<dbReference type="CDD" id="cd02440">
    <property type="entry name" value="AdoMet_MTases"/>
    <property type="match status" value="1"/>
</dbReference>
<dbReference type="EMBL" id="LCRI01000021">
    <property type="protein sequence ID" value="KKW32519.1"/>
    <property type="molecule type" value="Genomic_DNA"/>
</dbReference>
<proteinExistence type="predicted"/>
<dbReference type="GO" id="GO:0032259">
    <property type="term" value="P:methylation"/>
    <property type="evidence" value="ECO:0007669"/>
    <property type="project" value="UniProtKB-KW"/>
</dbReference>
<keyword evidence="2" id="KW-0489">Methyltransferase</keyword>